<accession>A0A7C1AX23</accession>
<evidence type="ECO:0000256" key="1">
    <source>
        <dbReference type="SAM" id="MobiDB-lite"/>
    </source>
</evidence>
<evidence type="ECO:0000313" key="2">
    <source>
        <dbReference type="EMBL" id="HDL90331.1"/>
    </source>
</evidence>
<dbReference type="EMBL" id="DQZW01000256">
    <property type="protein sequence ID" value="HDL90331.1"/>
    <property type="molecule type" value="Genomic_DNA"/>
</dbReference>
<dbReference type="AlphaFoldDB" id="A0A7C1AX23"/>
<dbReference type="Proteomes" id="UP000886355">
    <property type="component" value="Unassembled WGS sequence"/>
</dbReference>
<sequence>MAVGQKKRDKKENVIKKPAPNPVKCKEGKGVRNFDCPYYDDCLDKAARAMWPGFTCAECENYEE</sequence>
<reference evidence="2" key="1">
    <citation type="journal article" date="2020" name="mSystems">
        <title>Genome- and Community-Level Interaction Insights into Carbon Utilization and Element Cycling Functions of Hydrothermarchaeota in Hydrothermal Sediment.</title>
        <authorList>
            <person name="Zhou Z."/>
            <person name="Liu Y."/>
            <person name="Xu W."/>
            <person name="Pan J."/>
            <person name="Luo Z.H."/>
            <person name="Li M."/>
        </authorList>
    </citation>
    <scope>NUCLEOTIDE SEQUENCE [LARGE SCALE GENOMIC DNA]</scope>
    <source>
        <strain evidence="2">HyVt-19</strain>
    </source>
</reference>
<comment type="caution">
    <text evidence="2">The sequence shown here is derived from an EMBL/GenBank/DDBJ whole genome shotgun (WGS) entry which is preliminary data.</text>
</comment>
<organism evidence="2">
    <name type="scientific">Thermodesulforhabdus norvegica</name>
    <dbReference type="NCBI Taxonomy" id="39841"/>
    <lineage>
        <taxon>Bacteria</taxon>
        <taxon>Pseudomonadati</taxon>
        <taxon>Thermodesulfobacteriota</taxon>
        <taxon>Syntrophobacteria</taxon>
        <taxon>Syntrophobacterales</taxon>
        <taxon>Thermodesulforhabdaceae</taxon>
        <taxon>Thermodesulforhabdus</taxon>
    </lineage>
</organism>
<gene>
    <name evidence="2" type="ORF">ENG14_05450</name>
</gene>
<feature type="region of interest" description="Disordered" evidence="1">
    <location>
        <begin position="1"/>
        <end position="20"/>
    </location>
</feature>
<name>A0A7C1AX23_9BACT</name>
<proteinExistence type="predicted"/>
<protein>
    <submittedName>
        <fullName evidence="2">Uncharacterized protein</fullName>
    </submittedName>
</protein>